<evidence type="ECO:0000256" key="5">
    <source>
        <dbReference type="ARBA" id="ARBA00022692"/>
    </source>
</evidence>
<comment type="subunit">
    <text evidence="11">Component of the mitochondrial contact site and cristae organizing system (MICOS) complex.</text>
</comment>
<keyword evidence="11" id="KW-0999">Mitochondrion inner membrane</keyword>
<comment type="similarity">
    <text evidence="3 11">Belongs to the MICOS complex subunit Mic12 family.</text>
</comment>
<evidence type="ECO:0000256" key="2">
    <source>
        <dbReference type="ARBA" id="ARBA00004370"/>
    </source>
</evidence>
<organism evidence="12 13">
    <name type="scientific">Podospora bellae-mahoneyi</name>
    <dbReference type="NCBI Taxonomy" id="2093777"/>
    <lineage>
        <taxon>Eukaryota</taxon>
        <taxon>Fungi</taxon>
        <taxon>Dikarya</taxon>
        <taxon>Ascomycota</taxon>
        <taxon>Pezizomycotina</taxon>
        <taxon>Sordariomycetes</taxon>
        <taxon>Sordariomycetidae</taxon>
        <taxon>Sordariales</taxon>
        <taxon>Podosporaceae</taxon>
        <taxon>Podospora</taxon>
    </lineage>
</organism>
<reference evidence="12 13" key="1">
    <citation type="journal article" date="2023" name="bioRxiv">
        <title>High-quality genome assemblies of four members of thePodospora anserinaspecies complex.</title>
        <authorList>
            <person name="Ament-Velasquez S.L."/>
            <person name="Vogan A.A."/>
            <person name="Wallerman O."/>
            <person name="Hartmann F."/>
            <person name="Gautier V."/>
            <person name="Silar P."/>
            <person name="Giraud T."/>
            <person name="Johannesson H."/>
        </authorList>
    </citation>
    <scope>NUCLEOTIDE SEQUENCE [LARGE SCALE GENOMIC DNA]</scope>
    <source>
        <strain evidence="12 13">CBS 112042</strain>
    </source>
</reference>
<evidence type="ECO:0000256" key="9">
    <source>
        <dbReference type="ARBA" id="ARBA00032159"/>
    </source>
</evidence>
<evidence type="ECO:0000256" key="11">
    <source>
        <dbReference type="RuleBase" id="RU363010"/>
    </source>
</evidence>
<evidence type="ECO:0000256" key="4">
    <source>
        <dbReference type="ARBA" id="ARBA00018170"/>
    </source>
</evidence>
<comment type="caution">
    <text evidence="12">The sequence shown here is derived from an EMBL/GenBank/DDBJ whole genome shotgun (WGS) entry which is preliminary data.</text>
</comment>
<evidence type="ECO:0000256" key="10">
    <source>
        <dbReference type="ARBA" id="ARBA00032985"/>
    </source>
</evidence>
<keyword evidence="8" id="KW-0472">Membrane</keyword>
<name>A0ABR0FN89_9PEZI</name>
<evidence type="ECO:0000313" key="13">
    <source>
        <dbReference type="Proteomes" id="UP001322138"/>
    </source>
</evidence>
<comment type="subcellular location">
    <subcellularLocation>
        <location evidence="2">Membrane</location>
    </subcellularLocation>
    <subcellularLocation>
        <location evidence="11">Mitochondrion inner membrane</location>
        <topology evidence="11">Single-pass membrane protein</topology>
    </subcellularLocation>
</comment>
<sequence length="263" mass="29238">MGFIAGFACSPFPPSPFLPFPFISNQSHNKQTGGLTLTLSLTYLALHTHRRNREVQSTLLRSQSHTLDTLNPLSSSTLPPRKSSYITTDGTHTYIPRQTLASTTTSFLEEAKSRWNSEVIAAVNWAQSHSPAIESTASSAVVDLAHNAPAIKERVADASREGWQTAEKGLFRAEKKIGEVVERTVEKGKEVYGKAKAKVYLAEEKLEGKLEAKLEGVSEIERALAERFDQAKRERRLERSVEEVLAERYKPIDERDFGGLALI</sequence>
<dbReference type="GeneID" id="87895355"/>
<dbReference type="Pfam" id="PF17050">
    <property type="entry name" value="AIM5"/>
    <property type="match status" value="1"/>
</dbReference>
<evidence type="ECO:0000256" key="1">
    <source>
        <dbReference type="ARBA" id="ARBA00002689"/>
    </source>
</evidence>
<keyword evidence="13" id="KW-1185">Reference proteome</keyword>
<evidence type="ECO:0000256" key="8">
    <source>
        <dbReference type="ARBA" id="ARBA00023136"/>
    </source>
</evidence>
<dbReference type="EMBL" id="JAFFGZ010000004">
    <property type="protein sequence ID" value="KAK4645436.1"/>
    <property type="molecule type" value="Genomic_DNA"/>
</dbReference>
<dbReference type="Proteomes" id="UP001322138">
    <property type="component" value="Unassembled WGS sequence"/>
</dbReference>
<keyword evidence="6" id="KW-1133">Transmembrane helix</keyword>
<evidence type="ECO:0000313" key="12">
    <source>
        <dbReference type="EMBL" id="KAK4645436.1"/>
    </source>
</evidence>
<dbReference type="RefSeq" id="XP_062734412.1">
    <property type="nucleotide sequence ID" value="XM_062875873.1"/>
</dbReference>
<protein>
    <recommendedName>
        <fullName evidence="4 11">MICOS complex subunit MIC12</fullName>
    </recommendedName>
    <alternativeName>
        <fullName evidence="10 11">Altered inheritance of mitochondria protein 5, mitochondrial</fullName>
    </alternativeName>
    <alternativeName>
        <fullName evidence="9 11">Found in mitochondrial proteome protein 51</fullName>
    </alternativeName>
</protein>
<keyword evidence="5" id="KW-0812">Transmembrane</keyword>
<accession>A0ABR0FN89</accession>
<dbReference type="InterPro" id="IPR031463">
    <property type="entry name" value="Mic12"/>
</dbReference>
<comment type="function">
    <text evidence="1 11">Component of the MICOS complex, a large protein complex of the mitochondrial inner membrane that plays crucial roles in the maintenance of crista junctions, inner membrane architecture, and formation of contact sites to the outer membrane.</text>
</comment>
<keyword evidence="7 11" id="KW-0496">Mitochondrion</keyword>
<proteinExistence type="inferred from homology"/>
<evidence type="ECO:0000256" key="6">
    <source>
        <dbReference type="ARBA" id="ARBA00022989"/>
    </source>
</evidence>
<evidence type="ECO:0000256" key="7">
    <source>
        <dbReference type="ARBA" id="ARBA00023128"/>
    </source>
</evidence>
<evidence type="ECO:0000256" key="3">
    <source>
        <dbReference type="ARBA" id="ARBA00009188"/>
    </source>
</evidence>
<gene>
    <name evidence="12" type="ORF">QC761_201415</name>
</gene>